<accession>A0ABQ3BH89</accession>
<dbReference type="Gene3D" id="2.60.40.10">
    <property type="entry name" value="Immunoglobulins"/>
    <property type="match status" value="1"/>
</dbReference>
<dbReference type="Proteomes" id="UP000615593">
    <property type="component" value="Unassembled WGS sequence"/>
</dbReference>
<gene>
    <name evidence="5" type="ORF">GCM10008088_01060</name>
</gene>
<dbReference type="Gene3D" id="2.130.10.10">
    <property type="entry name" value="YVTN repeat-like/Quinoprotein amine dehydrogenase"/>
    <property type="match status" value="1"/>
</dbReference>
<dbReference type="InterPro" id="IPR000792">
    <property type="entry name" value="Tscrpt_reg_LuxR_C"/>
</dbReference>
<dbReference type="InterPro" id="IPR011110">
    <property type="entry name" value="Reg_prop"/>
</dbReference>
<dbReference type="Pfam" id="PF07495">
    <property type="entry name" value="Y_Y_Y"/>
    <property type="match status" value="1"/>
</dbReference>
<keyword evidence="1" id="KW-0175">Coiled coil</keyword>
<evidence type="ECO:0000256" key="1">
    <source>
        <dbReference type="SAM" id="Coils"/>
    </source>
</evidence>
<keyword evidence="2" id="KW-1133">Transmembrane helix</keyword>
<dbReference type="GeneID" id="94367746"/>
<name>A0ABQ3BH89_9FLAO</name>
<dbReference type="RefSeq" id="WP_027884784.1">
    <property type="nucleotide sequence ID" value="NZ_BMWY01000001.1"/>
</dbReference>
<feature type="chain" id="PRO_5045632819" description="HTH luxR-type domain-containing protein" evidence="3">
    <location>
        <begin position="20"/>
        <end position="919"/>
    </location>
</feature>
<proteinExistence type="predicted"/>
<protein>
    <recommendedName>
        <fullName evidence="4">HTH luxR-type domain-containing protein</fullName>
    </recommendedName>
</protein>
<keyword evidence="2" id="KW-0472">Membrane</keyword>
<evidence type="ECO:0000256" key="3">
    <source>
        <dbReference type="SAM" id="SignalP"/>
    </source>
</evidence>
<evidence type="ECO:0000313" key="6">
    <source>
        <dbReference type="Proteomes" id="UP000615593"/>
    </source>
</evidence>
<evidence type="ECO:0000256" key="2">
    <source>
        <dbReference type="SAM" id="Phobius"/>
    </source>
</evidence>
<feature type="signal peptide" evidence="3">
    <location>
        <begin position="1"/>
        <end position="19"/>
    </location>
</feature>
<dbReference type="InterPro" id="IPR011123">
    <property type="entry name" value="Y_Y_Y"/>
</dbReference>
<organism evidence="5 6">
    <name type="scientific">Mesonia mobilis</name>
    <dbReference type="NCBI Taxonomy" id="369791"/>
    <lineage>
        <taxon>Bacteria</taxon>
        <taxon>Pseudomonadati</taxon>
        <taxon>Bacteroidota</taxon>
        <taxon>Flavobacteriia</taxon>
        <taxon>Flavobacteriales</taxon>
        <taxon>Flavobacteriaceae</taxon>
        <taxon>Mesonia</taxon>
    </lineage>
</organism>
<keyword evidence="3" id="KW-0732">Signal</keyword>
<dbReference type="SMART" id="SM00421">
    <property type="entry name" value="HTH_LUXR"/>
    <property type="match status" value="1"/>
</dbReference>
<dbReference type="EMBL" id="BMWY01000001">
    <property type="protein sequence ID" value="GGZ43893.1"/>
    <property type="molecule type" value="Genomic_DNA"/>
</dbReference>
<keyword evidence="2" id="KW-0812">Transmembrane</keyword>
<evidence type="ECO:0000259" key="4">
    <source>
        <dbReference type="SMART" id="SM00421"/>
    </source>
</evidence>
<dbReference type="InterPro" id="IPR015943">
    <property type="entry name" value="WD40/YVTN_repeat-like_dom_sf"/>
</dbReference>
<feature type="coiled-coil region" evidence="1">
    <location>
        <begin position="743"/>
        <end position="828"/>
    </location>
</feature>
<dbReference type="InterPro" id="IPR016032">
    <property type="entry name" value="Sig_transdc_resp-reg_C-effctor"/>
</dbReference>
<keyword evidence="6" id="KW-1185">Reference proteome</keyword>
<dbReference type="InterPro" id="IPR013783">
    <property type="entry name" value="Ig-like_fold"/>
</dbReference>
<feature type="transmembrane region" description="Helical" evidence="2">
    <location>
        <begin position="714"/>
        <end position="732"/>
    </location>
</feature>
<feature type="domain" description="HTH luxR-type" evidence="4">
    <location>
        <begin position="858"/>
        <end position="915"/>
    </location>
</feature>
<dbReference type="Pfam" id="PF07494">
    <property type="entry name" value="Reg_prop"/>
    <property type="match status" value="1"/>
</dbReference>
<dbReference type="InterPro" id="IPR036388">
    <property type="entry name" value="WH-like_DNA-bd_sf"/>
</dbReference>
<dbReference type="SUPFAM" id="SSF46894">
    <property type="entry name" value="C-terminal effector domain of the bipartite response regulators"/>
    <property type="match status" value="1"/>
</dbReference>
<reference evidence="6" key="1">
    <citation type="journal article" date="2019" name="Int. J. Syst. Evol. Microbiol.">
        <title>The Global Catalogue of Microorganisms (GCM) 10K type strain sequencing project: providing services to taxonomists for standard genome sequencing and annotation.</title>
        <authorList>
            <consortium name="The Broad Institute Genomics Platform"/>
            <consortium name="The Broad Institute Genome Sequencing Center for Infectious Disease"/>
            <person name="Wu L."/>
            <person name="Ma J."/>
        </authorList>
    </citation>
    <scope>NUCLEOTIDE SEQUENCE [LARGE SCALE GENOMIC DNA]</scope>
    <source>
        <strain evidence="6">KCTC 12708</strain>
    </source>
</reference>
<dbReference type="Gene3D" id="1.10.10.10">
    <property type="entry name" value="Winged helix-like DNA-binding domain superfamily/Winged helix DNA-binding domain"/>
    <property type="match status" value="1"/>
</dbReference>
<comment type="caution">
    <text evidence="5">The sequence shown here is derived from an EMBL/GenBank/DDBJ whole genome shotgun (WGS) entry which is preliminary data.</text>
</comment>
<evidence type="ECO:0000313" key="5">
    <source>
        <dbReference type="EMBL" id="GGZ43893.1"/>
    </source>
</evidence>
<sequence length="919" mass="107220">MNKLILLFLLVSFVGFSQQTTPFFKSYTKNDYQGENSNWDISQDSCGTIYTANNYKLLEFNGDEWKKYSLPKDVVIRSTEVINDTLYTGAYQEFGYWTHNEKNELIYTSLSPKLKSGFFKNDEIWKIFPYKENIVFQSFKGIYMLNNRTKQVSKIAFPEVSAIFTYEFNDQIYLTTKNAGVFKLKDGVFEFETWSLPLQNYTLQSLVAYKGGVLLGTQLNGIYYVKNGEITEWIPKDSEIINGIEINNLSWIDNKLCIGTINNGLLIVNAEKELLYTINTTNGLLNNTILSQFEDKNGNLWLGLDNGLACVFLSSPLYMFTDKSGQLGTLYAVERGNDKYTEYLGSNHGVFIKNQNGLHFLENSNGQVWNLNRIDDEIICGHNNGTFLIKNKVFKPISDLSGGVRFITTEEENTYLQANYTGLSEFKKTNDSWEIDSYDKVKFRINEVAIDENGNYWVNSPHNGVSHYKFKNNSLQLERFYDENEVKHIFQLKNVVYLTSKNKILKYDIINDTIIKDQLLTDKLFPFEDVMAFQDKFIVTKNGSNVNILDITSSKTLKLSAKITENKLVQDFDYAKAINDSIYLFLDDGYLLADMSSHEIEVQENTSPSISSLSINGELKKIDSLYEIPYKKNSINISLTNYKPANYIQHQYKYKLVGYDKSWNTLDDNKLNFENLPRGDYELLVKNISGNRESKTLHYQFIILPPWYFSNQAIIGYIILAILSFYLVNLYNKKRYNRKQKRFERELAYKNELELKEEKLENNKRLAELEKKQLKDQLDSKRRELATYAASMAKKEEILNQLESEINKEEIKNEHSKLYDRLNNFKENQSHSDDDWKLFERNFNEVHDDFFKKLQEQFPELTPKDLKLCAYLKMNLSSKEIAPLIGITYRSVELHRYRLRKKLDLDKKENLVKFLLSID</sequence>